<reference evidence="2" key="1">
    <citation type="submission" date="2021-01" db="EMBL/GenBank/DDBJ databases">
        <title>Whole genome shotgun sequence of Planobispora takensis NBRC 109077.</title>
        <authorList>
            <person name="Komaki H."/>
            <person name="Tamura T."/>
        </authorList>
    </citation>
    <scope>NUCLEOTIDE SEQUENCE</scope>
    <source>
        <strain evidence="2">NBRC 109077</strain>
    </source>
</reference>
<dbReference type="InterPro" id="IPR035992">
    <property type="entry name" value="Ricin_B-like_lectins"/>
</dbReference>
<accession>A0A8J3WVV5</accession>
<dbReference type="PROSITE" id="PS50231">
    <property type="entry name" value="RICIN_B_LECTIN"/>
    <property type="match status" value="2"/>
</dbReference>
<dbReference type="SMART" id="SM00458">
    <property type="entry name" value="RICIN"/>
    <property type="match status" value="2"/>
</dbReference>
<sequence>MTTSPARRRPRGLPCLRDDRGSMPMALLLTMVGLSLSALLVPVVLGQMATTRSSSERIRTLHAAEAGVDTAVGQIRAAVDDEGNGVVEQLPPCELTGTLESDSALGSPRYRVKITYQDVDRNDMGCSPTEVPAYAALVSTGIEKPNVAFTAGTAGTRTIEAIYSFKTTNINIFGGAIRIAQASGAGLCMDAGQNNESPPAGTRLRMQTCKPGTSEQQFAYTEDLSLKLVGSETSTAPMGMCLDAGETPQAVGAYVTFEPCRNRTPRQQWSVNSSSNFQGTSDGVTLNSRCFNMQSPGVASSYVVLGGCGGGNTQRVFRSDPGVGAGMANAATGQLVNFKQFSRCLDVTDLKVTSSYMIAWFCKQAPDGNVPWNQKWSFPAVPTSTDGASVAAKVTGRIRVVENGKGYCLRSPGSTAAKKYTTVTSCAETGTLATDLQWTLYGDTGDYTTSYRIIDAYGYCLAPSDLESAGPDVHSDGTSKVKVEVCSGSELQKWNAPANLVKPTPLTNVIEQ</sequence>
<feature type="domain" description="Ricin B lectin" evidence="1">
    <location>
        <begin position="174"/>
        <end position="318"/>
    </location>
</feature>
<comment type="caution">
    <text evidence="2">The sequence shown here is derived from an EMBL/GenBank/DDBJ whole genome shotgun (WGS) entry which is preliminary data.</text>
</comment>
<evidence type="ECO:0000259" key="1">
    <source>
        <dbReference type="SMART" id="SM00458"/>
    </source>
</evidence>
<protein>
    <recommendedName>
        <fullName evidence="1">Ricin B lectin domain-containing protein</fullName>
    </recommendedName>
</protein>
<dbReference type="Pfam" id="PF00652">
    <property type="entry name" value="Ricin_B_lectin"/>
    <property type="match status" value="1"/>
</dbReference>
<name>A0A8J3WVV5_9ACTN</name>
<gene>
    <name evidence="2" type="ORF">Pta02_61740</name>
</gene>
<dbReference type="InterPro" id="IPR000772">
    <property type="entry name" value="Ricin_B_lectin"/>
</dbReference>
<dbReference type="Gene3D" id="2.80.10.50">
    <property type="match status" value="2"/>
</dbReference>
<feature type="domain" description="Ricin B lectin" evidence="1">
    <location>
        <begin position="332"/>
        <end position="497"/>
    </location>
</feature>
<dbReference type="Proteomes" id="UP000634476">
    <property type="component" value="Unassembled WGS sequence"/>
</dbReference>
<evidence type="ECO:0000313" key="3">
    <source>
        <dbReference type="Proteomes" id="UP000634476"/>
    </source>
</evidence>
<dbReference type="SUPFAM" id="SSF50370">
    <property type="entry name" value="Ricin B-like lectins"/>
    <property type="match status" value="2"/>
</dbReference>
<keyword evidence="3" id="KW-1185">Reference proteome</keyword>
<dbReference type="AlphaFoldDB" id="A0A8J3WVV5"/>
<dbReference type="RefSeq" id="WP_203878430.1">
    <property type="nucleotide sequence ID" value="NZ_BOOK01000047.1"/>
</dbReference>
<proteinExistence type="predicted"/>
<organism evidence="2 3">
    <name type="scientific">Planobispora takensis</name>
    <dbReference type="NCBI Taxonomy" id="1367882"/>
    <lineage>
        <taxon>Bacteria</taxon>
        <taxon>Bacillati</taxon>
        <taxon>Actinomycetota</taxon>
        <taxon>Actinomycetes</taxon>
        <taxon>Streptosporangiales</taxon>
        <taxon>Streptosporangiaceae</taxon>
        <taxon>Planobispora</taxon>
    </lineage>
</organism>
<dbReference type="EMBL" id="BOOK01000047">
    <property type="protein sequence ID" value="GII04166.1"/>
    <property type="molecule type" value="Genomic_DNA"/>
</dbReference>
<evidence type="ECO:0000313" key="2">
    <source>
        <dbReference type="EMBL" id="GII04166.1"/>
    </source>
</evidence>